<feature type="region of interest" description="Disordered" evidence="1">
    <location>
        <begin position="100"/>
        <end position="148"/>
    </location>
</feature>
<comment type="caution">
    <text evidence="2">The sequence shown here is derived from an EMBL/GenBank/DDBJ whole genome shotgun (WGS) entry which is preliminary data.</text>
</comment>
<organism evidence="2 3">
    <name type="scientific">Collybia nuda</name>
    <dbReference type="NCBI Taxonomy" id="64659"/>
    <lineage>
        <taxon>Eukaryota</taxon>
        <taxon>Fungi</taxon>
        <taxon>Dikarya</taxon>
        <taxon>Basidiomycota</taxon>
        <taxon>Agaricomycotina</taxon>
        <taxon>Agaricomycetes</taxon>
        <taxon>Agaricomycetidae</taxon>
        <taxon>Agaricales</taxon>
        <taxon>Tricholomatineae</taxon>
        <taxon>Clitocybaceae</taxon>
        <taxon>Collybia</taxon>
    </lineage>
</organism>
<dbReference type="EMBL" id="MU150234">
    <property type="protein sequence ID" value="KAF9468199.1"/>
    <property type="molecule type" value="Genomic_DNA"/>
</dbReference>
<feature type="compositionally biased region" description="Polar residues" evidence="1">
    <location>
        <begin position="125"/>
        <end position="135"/>
    </location>
</feature>
<reference evidence="2" key="1">
    <citation type="submission" date="2020-11" db="EMBL/GenBank/DDBJ databases">
        <authorList>
            <consortium name="DOE Joint Genome Institute"/>
            <person name="Ahrendt S."/>
            <person name="Riley R."/>
            <person name="Andreopoulos W."/>
            <person name="Labutti K."/>
            <person name="Pangilinan J."/>
            <person name="Ruiz-Duenas F.J."/>
            <person name="Barrasa J.M."/>
            <person name="Sanchez-Garcia M."/>
            <person name="Camarero S."/>
            <person name="Miyauchi S."/>
            <person name="Serrano A."/>
            <person name="Linde D."/>
            <person name="Babiker R."/>
            <person name="Drula E."/>
            <person name="Ayuso-Fernandez I."/>
            <person name="Pacheco R."/>
            <person name="Padilla G."/>
            <person name="Ferreira P."/>
            <person name="Barriuso J."/>
            <person name="Kellner H."/>
            <person name="Castanera R."/>
            <person name="Alfaro M."/>
            <person name="Ramirez L."/>
            <person name="Pisabarro A.G."/>
            <person name="Kuo A."/>
            <person name="Tritt A."/>
            <person name="Lipzen A."/>
            <person name="He G."/>
            <person name="Yan M."/>
            <person name="Ng V."/>
            <person name="Cullen D."/>
            <person name="Martin F."/>
            <person name="Rosso M.-N."/>
            <person name="Henrissat B."/>
            <person name="Hibbett D."/>
            <person name="Martinez A.T."/>
            <person name="Grigoriev I.V."/>
        </authorList>
    </citation>
    <scope>NUCLEOTIDE SEQUENCE</scope>
    <source>
        <strain evidence="2">CBS 247.69</strain>
    </source>
</reference>
<feature type="region of interest" description="Disordered" evidence="1">
    <location>
        <begin position="186"/>
        <end position="216"/>
    </location>
</feature>
<evidence type="ECO:0000256" key="1">
    <source>
        <dbReference type="SAM" id="MobiDB-lite"/>
    </source>
</evidence>
<feature type="region of interest" description="Disordered" evidence="1">
    <location>
        <begin position="65"/>
        <end position="84"/>
    </location>
</feature>
<name>A0A9P5YFA4_9AGAR</name>
<proteinExistence type="predicted"/>
<protein>
    <submittedName>
        <fullName evidence="2">Uncharacterized protein</fullName>
    </submittedName>
</protein>
<evidence type="ECO:0000313" key="3">
    <source>
        <dbReference type="Proteomes" id="UP000807353"/>
    </source>
</evidence>
<dbReference type="AlphaFoldDB" id="A0A9P5YFA4"/>
<gene>
    <name evidence="2" type="ORF">BDZ94DRAFT_850181</name>
</gene>
<dbReference type="Proteomes" id="UP000807353">
    <property type="component" value="Unassembled WGS sequence"/>
</dbReference>
<keyword evidence="3" id="KW-1185">Reference proteome</keyword>
<sequence>MNSPCPFGGLQVLIPRNSASSTRTTWPPKYTDHIPLLDPMIVDLTEQENIRVRFLNDVCPSRSPFTLRGPGTRGSQPIPNRTLRSRTPTMDAISTLTSNDVLRPSRPISPPVTEVSRTTRRPNTQRRITNTTQAPIGSERLRRSTISDDMSVVPARLLPGKSTSISNSDEHVSASISPSYLSVLSENAQRHPHAPRMSDTGPQSTVQDPLVSYCAP</sequence>
<accession>A0A9P5YFA4</accession>
<evidence type="ECO:0000313" key="2">
    <source>
        <dbReference type="EMBL" id="KAF9468199.1"/>
    </source>
</evidence>